<feature type="signal peptide" evidence="1">
    <location>
        <begin position="1"/>
        <end position="28"/>
    </location>
</feature>
<dbReference type="Proteomes" id="UP000070449">
    <property type="component" value="Unassembled WGS sequence"/>
</dbReference>
<protein>
    <submittedName>
        <fullName evidence="2">Uncharacterized protein</fullName>
    </submittedName>
</protein>
<dbReference type="EMBL" id="JYPD01000011">
    <property type="protein sequence ID" value="KXK09887.1"/>
    <property type="molecule type" value="Genomic_DNA"/>
</dbReference>
<feature type="chain" id="PRO_5007474142" evidence="1">
    <location>
        <begin position="29"/>
        <end position="419"/>
    </location>
</feature>
<evidence type="ECO:0000313" key="3">
    <source>
        <dbReference type="Proteomes" id="UP000070449"/>
    </source>
</evidence>
<comment type="caution">
    <text evidence="2">The sequence shown here is derived from an EMBL/GenBank/DDBJ whole genome shotgun (WGS) entry which is preliminary data.</text>
</comment>
<name>A0A136KKC8_9BACT</name>
<sequence length="419" mass="43055">MNKLLLNRRNFRALSLLTIFSFAFNMFAAFVLVGSASAAPITSASNTMSRLQVSVVDVEHEIVFTPATAILENTGVAITLSSDFGDTDLDVTDYSIVQGAGGTACSTWTEVAYVPANDVMQFICTDAAANGTGPITVEITQDLDNPATAASYEFGLFTYDLGDDDLFGGAGGDADTVIDTGEVEVSIVDDDTVNVTGYIDTFITFDIDTADTDVDCDAAGGVAPCDSHSTAGDEAGYVVSLGEMNTSAVNNSGDSVLHADGLTGTVNYIWFDLSTNADGGAVVTVISYYGENDEDGTPSNALSALEGPGDNEIRSVPAATETEITAGDGLYGLAWLTGGVNTVATGTAATISADYDQTGGATFYGSVPSSVGGTPASIFSSTAPLDQSRTQFVVAASPDATDGTGTYNDELTFIATATF</sequence>
<organism evidence="2 3">
    <name type="scientific">candidate division WS6 bacterium OLB21</name>
    <dbReference type="NCBI Taxonomy" id="1617427"/>
    <lineage>
        <taxon>Bacteria</taxon>
        <taxon>Candidatus Dojkabacteria</taxon>
    </lineage>
</organism>
<proteinExistence type="predicted"/>
<reference evidence="2 3" key="1">
    <citation type="submission" date="2015-02" db="EMBL/GenBank/DDBJ databases">
        <title>Improved understanding of the partial-nitritation anammox process through 23 genomes representing the majority of the microbial community.</title>
        <authorList>
            <person name="Speth D.R."/>
            <person name="In T Zandt M."/>
            <person name="Guerrero Cruz S."/>
            <person name="Jetten M.S."/>
            <person name="Dutilh B.E."/>
        </authorList>
    </citation>
    <scope>NUCLEOTIDE SEQUENCE [LARGE SCALE GENOMIC DNA]</scope>
    <source>
        <strain evidence="2">OLB21</strain>
    </source>
</reference>
<keyword evidence="1" id="KW-0732">Signal</keyword>
<accession>A0A136KKC8</accession>
<evidence type="ECO:0000256" key="1">
    <source>
        <dbReference type="SAM" id="SignalP"/>
    </source>
</evidence>
<gene>
    <name evidence="2" type="ORF">UZ20_WS6002000196</name>
</gene>
<dbReference type="AlphaFoldDB" id="A0A136KKC8"/>
<evidence type="ECO:0000313" key="2">
    <source>
        <dbReference type="EMBL" id="KXK09887.1"/>
    </source>
</evidence>